<protein>
    <submittedName>
        <fullName evidence="1">Uncharacterized protein</fullName>
    </submittedName>
</protein>
<dbReference type="HOGENOM" id="CLU_043832_0_0_1"/>
<proteinExistence type="predicted"/>
<dbReference type="AlphaFoldDB" id="A0A0C2XY68"/>
<dbReference type="SUPFAM" id="SSF52047">
    <property type="entry name" value="RNI-like"/>
    <property type="match status" value="1"/>
</dbReference>
<dbReference type="EMBL" id="KN831777">
    <property type="protein sequence ID" value="KIM42583.1"/>
    <property type="molecule type" value="Genomic_DNA"/>
</dbReference>
<reference evidence="2" key="2">
    <citation type="submission" date="2015-01" db="EMBL/GenBank/DDBJ databases">
        <title>Evolutionary Origins and Diversification of the Mycorrhizal Mutualists.</title>
        <authorList>
            <consortium name="DOE Joint Genome Institute"/>
            <consortium name="Mycorrhizal Genomics Consortium"/>
            <person name="Kohler A."/>
            <person name="Kuo A."/>
            <person name="Nagy L.G."/>
            <person name="Floudas D."/>
            <person name="Copeland A."/>
            <person name="Barry K.W."/>
            <person name="Cichocki N."/>
            <person name="Veneault-Fourrey C."/>
            <person name="LaButti K."/>
            <person name="Lindquist E.A."/>
            <person name="Lipzen A."/>
            <person name="Lundell T."/>
            <person name="Morin E."/>
            <person name="Murat C."/>
            <person name="Riley R."/>
            <person name="Ohm R."/>
            <person name="Sun H."/>
            <person name="Tunlid A."/>
            <person name="Henrissat B."/>
            <person name="Grigoriev I.V."/>
            <person name="Hibbett D.S."/>
            <person name="Martin F."/>
        </authorList>
    </citation>
    <scope>NUCLEOTIDE SEQUENCE [LARGE SCALE GENOMIC DNA]</scope>
    <source>
        <strain evidence="2">h7</strain>
    </source>
</reference>
<dbReference type="OrthoDB" id="2269034at2759"/>
<sequence>MHQRACEHVSLMYILGEPPPIRLNQKELPAELLAAIFISCIPEDPLTIRQPHTTTAPMILCQICSRWREIALGTPELWTYLYFIPHVTTHRKRANGWPVFEIRPSEAEFLEWWTNNLQSSQVVFRLNIVQDTQKRTTEVEHRVNLDHTLFRHLISTSRGLSLSGFGLFGLRCTFSRHALECPNLESLAIFPLSQPFLERIPILPSPNLRRLFCETLKVARNESIESQLPFQSLTHISIENLFIKTRDWLKFIRCLEMLKFGSFAFREDPQLLDKRPFDPASLDLPMKQLPYVRELNIRSYIRPSTFNPLFQLDLPALKTLRFRGNCSTNKALQGMLQSCPNIQTLHLRRQYDDNPDSPMALNETWKQATDLEVMIIDGPDDCVGAPAQDWMLRLGDSGSTWFDFSKPPPMLRRLELVHISSDPMLTADVSQLHDWVISLPMEVAFREERDWNYWTLTPAQLRGWMETHKTISELSARFYGTLNIG</sequence>
<evidence type="ECO:0000313" key="2">
    <source>
        <dbReference type="Proteomes" id="UP000053424"/>
    </source>
</evidence>
<name>A0A0C2XY68_HEBCY</name>
<organism evidence="1 2">
    <name type="scientific">Hebeloma cylindrosporum</name>
    <dbReference type="NCBI Taxonomy" id="76867"/>
    <lineage>
        <taxon>Eukaryota</taxon>
        <taxon>Fungi</taxon>
        <taxon>Dikarya</taxon>
        <taxon>Basidiomycota</taxon>
        <taxon>Agaricomycotina</taxon>
        <taxon>Agaricomycetes</taxon>
        <taxon>Agaricomycetidae</taxon>
        <taxon>Agaricales</taxon>
        <taxon>Agaricineae</taxon>
        <taxon>Hymenogastraceae</taxon>
        <taxon>Hebeloma</taxon>
    </lineage>
</organism>
<accession>A0A0C2XY68</accession>
<reference evidence="1 2" key="1">
    <citation type="submission" date="2014-04" db="EMBL/GenBank/DDBJ databases">
        <authorList>
            <consortium name="DOE Joint Genome Institute"/>
            <person name="Kuo A."/>
            <person name="Gay G."/>
            <person name="Dore J."/>
            <person name="Kohler A."/>
            <person name="Nagy L.G."/>
            <person name="Floudas D."/>
            <person name="Copeland A."/>
            <person name="Barry K.W."/>
            <person name="Cichocki N."/>
            <person name="Veneault-Fourrey C."/>
            <person name="LaButti K."/>
            <person name="Lindquist E.A."/>
            <person name="Lipzen A."/>
            <person name="Lundell T."/>
            <person name="Morin E."/>
            <person name="Murat C."/>
            <person name="Sun H."/>
            <person name="Tunlid A."/>
            <person name="Henrissat B."/>
            <person name="Grigoriev I.V."/>
            <person name="Hibbett D.S."/>
            <person name="Martin F."/>
            <person name="Nordberg H.P."/>
            <person name="Cantor M.N."/>
            <person name="Hua S.X."/>
        </authorList>
    </citation>
    <scope>NUCLEOTIDE SEQUENCE [LARGE SCALE GENOMIC DNA]</scope>
    <source>
        <strain evidence="2">h7</strain>
    </source>
</reference>
<dbReference type="InterPro" id="IPR032675">
    <property type="entry name" value="LRR_dom_sf"/>
</dbReference>
<gene>
    <name evidence="1" type="ORF">M413DRAFT_26619</name>
</gene>
<dbReference type="Proteomes" id="UP000053424">
    <property type="component" value="Unassembled WGS sequence"/>
</dbReference>
<keyword evidence="2" id="KW-1185">Reference proteome</keyword>
<evidence type="ECO:0000313" key="1">
    <source>
        <dbReference type="EMBL" id="KIM42583.1"/>
    </source>
</evidence>
<dbReference type="Gene3D" id="3.80.10.10">
    <property type="entry name" value="Ribonuclease Inhibitor"/>
    <property type="match status" value="1"/>
</dbReference>